<evidence type="ECO:0000256" key="4">
    <source>
        <dbReference type="ARBA" id="ARBA00022989"/>
    </source>
</evidence>
<feature type="transmembrane region" description="Helical" evidence="6">
    <location>
        <begin position="266"/>
        <end position="285"/>
    </location>
</feature>
<evidence type="ECO:0000313" key="8">
    <source>
        <dbReference type="Proteomes" id="UP000198756"/>
    </source>
</evidence>
<evidence type="ECO:0000256" key="2">
    <source>
        <dbReference type="ARBA" id="ARBA00022475"/>
    </source>
</evidence>
<accession>A0A1G5W399</accession>
<feature type="transmembrane region" description="Helical" evidence="6">
    <location>
        <begin position="390"/>
        <end position="412"/>
    </location>
</feature>
<dbReference type="InterPro" id="IPR051679">
    <property type="entry name" value="DASS-Related_Transporters"/>
</dbReference>
<sequence>MKLSFPHPLIILLGFIVMAALATLIIPSGSFDRVLDELSGREIVVPGSFKLVEDVNPSLWEILKAIPEGIIAGADIIVLILILGGAFYIVEKTGALQAGIEALIYRFRNSRFLLFYILGFVFAVGGASISMQEELIPMVPIFVILAAKLNYDLRAILAITLGSSLIGAAFSPINPFVGLLAQNIAEVPLFSNALFRSVFLVVALFAWITIHMKIGKIKTAVQLTSEFKPSPLSLQYGIILVLSFGGIGVMVYGITALDWGYTEMSALFFVVGILCGLIGGMGLNGTARTYVSGFGEMIFAGIIVGLARSVYLVLEKGLIIDPLIQGLFSPLESLPEALAVAGMFLSQALIHIPVPSTSGQAVLTIPLTAPLADLIGLSREVAVLAFQYPAALMDMLAPTNGGMMAIIAGAGISYKDWIAYIWKSWLYIAALALGACFLGIVFFN</sequence>
<reference evidence="8" key="1">
    <citation type="submission" date="2016-10" db="EMBL/GenBank/DDBJ databases">
        <authorList>
            <person name="Varghese N."/>
            <person name="Submissions S."/>
        </authorList>
    </citation>
    <scope>NUCLEOTIDE SEQUENCE [LARGE SCALE GENOMIC DNA]</scope>
    <source>
        <strain evidence="8">DSM 22703</strain>
    </source>
</reference>
<keyword evidence="3 6" id="KW-0812">Transmembrane</keyword>
<keyword evidence="4 6" id="KW-1133">Transmembrane helix</keyword>
<gene>
    <name evidence="7" type="ORF">SAMN03080617_00888</name>
</gene>
<dbReference type="InterPro" id="IPR018385">
    <property type="entry name" value="C4_dicarb_anaerob_car-like"/>
</dbReference>
<keyword evidence="2" id="KW-1003">Cell membrane</keyword>
<keyword evidence="5 6" id="KW-0472">Membrane</keyword>
<dbReference type="STRING" id="279824.SAMN03080617_00888"/>
<dbReference type="RefSeq" id="WP_092728738.1">
    <property type="nucleotide sequence ID" value="NZ_FMXE01000005.1"/>
</dbReference>
<dbReference type="PANTHER" id="PTHR43652:SF6">
    <property type="entry name" value="ARGININE REPRESSOR"/>
    <property type="match status" value="1"/>
</dbReference>
<proteinExistence type="predicted"/>
<keyword evidence="8" id="KW-1185">Reference proteome</keyword>
<dbReference type="GO" id="GO:0005886">
    <property type="term" value="C:plasma membrane"/>
    <property type="evidence" value="ECO:0007669"/>
    <property type="project" value="UniProtKB-SubCell"/>
</dbReference>
<comment type="subcellular location">
    <subcellularLocation>
        <location evidence="1">Cell membrane</location>
        <topology evidence="1">Multi-pass membrane protein</topology>
    </subcellularLocation>
</comment>
<evidence type="ECO:0000256" key="3">
    <source>
        <dbReference type="ARBA" id="ARBA00022692"/>
    </source>
</evidence>
<feature type="transmembrane region" description="Helical" evidence="6">
    <location>
        <begin position="69"/>
        <end position="90"/>
    </location>
</feature>
<feature type="transmembrane region" description="Helical" evidence="6">
    <location>
        <begin position="135"/>
        <end position="151"/>
    </location>
</feature>
<evidence type="ECO:0000256" key="1">
    <source>
        <dbReference type="ARBA" id="ARBA00004651"/>
    </source>
</evidence>
<dbReference type="PANTHER" id="PTHR43652">
    <property type="entry name" value="BASIC AMINO ACID ANTIPORTER YFCC-RELATED"/>
    <property type="match status" value="1"/>
</dbReference>
<feature type="transmembrane region" description="Helical" evidence="6">
    <location>
        <begin position="297"/>
        <end position="314"/>
    </location>
</feature>
<organism evidence="7 8">
    <name type="scientific">Algoriphagus alkaliphilus</name>
    <dbReference type="NCBI Taxonomy" id="279824"/>
    <lineage>
        <taxon>Bacteria</taxon>
        <taxon>Pseudomonadati</taxon>
        <taxon>Bacteroidota</taxon>
        <taxon>Cytophagia</taxon>
        <taxon>Cytophagales</taxon>
        <taxon>Cyclobacteriaceae</taxon>
        <taxon>Algoriphagus</taxon>
    </lineage>
</organism>
<dbReference type="Proteomes" id="UP000198756">
    <property type="component" value="Unassembled WGS sequence"/>
</dbReference>
<evidence type="ECO:0000256" key="5">
    <source>
        <dbReference type="ARBA" id="ARBA00023136"/>
    </source>
</evidence>
<dbReference type="EMBL" id="FMXE01000005">
    <property type="protein sequence ID" value="SDA52591.1"/>
    <property type="molecule type" value="Genomic_DNA"/>
</dbReference>
<feature type="transmembrane region" description="Helical" evidence="6">
    <location>
        <begin position="233"/>
        <end position="254"/>
    </location>
</feature>
<feature type="transmembrane region" description="Helical" evidence="6">
    <location>
        <begin position="424"/>
        <end position="443"/>
    </location>
</feature>
<dbReference type="AlphaFoldDB" id="A0A1G5W399"/>
<name>A0A1G5W399_9BACT</name>
<dbReference type="Pfam" id="PF03606">
    <property type="entry name" value="DcuC"/>
    <property type="match status" value="1"/>
</dbReference>
<feature type="transmembrane region" description="Helical" evidence="6">
    <location>
        <begin position="156"/>
        <end position="173"/>
    </location>
</feature>
<feature type="transmembrane region" description="Helical" evidence="6">
    <location>
        <begin position="193"/>
        <end position="212"/>
    </location>
</feature>
<evidence type="ECO:0000256" key="6">
    <source>
        <dbReference type="SAM" id="Phobius"/>
    </source>
</evidence>
<feature type="transmembrane region" description="Helical" evidence="6">
    <location>
        <begin position="111"/>
        <end position="129"/>
    </location>
</feature>
<protein>
    <submittedName>
        <fullName evidence="7">Uncharacterized membrane protein YfcC, ion transporter superfamily</fullName>
    </submittedName>
</protein>
<dbReference type="OrthoDB" id="255482at2"/>
<evidence type="ECO:0000313" key="7">
    <source>
        <dbReference type="EMBL" id="SDA52591.1"/>
    </source>
</evidence>
<feature type="transmembrane region" description="Helical" evidence="6">
    <location>
        <begin position="9"/>
        <end position="29"/>
    </location>
</feature>